<keyword evidence="2" id="KW-1185">Reference proteome</keyword>
<dbReference type="EMBL" id="VLLL01000005">
    <property type="protein sequence ID" value="TWJ15223.1"/>
    <property type="molecule type" value="Genomic_DNA"/>
</dbReference>
<evidence type="ECO:0000313" key="2">
    <source>
        <dbReference type="Proteomes" id="UP000321617"/>
    </source>
</evidence>
<dbReference type="RefSeq" id="WP_147133565.1">
    <property type="nucleotide sequence ID" value="NZ_BAABIJ010000001.1"/>
</dbReference>
<gene>
    <name evidence="1" type="ORF">LX16_0923</name>
</gene>
<name>A0A562VBG5_9ACTN</name>
<dbReference type="AlphaFoldDB" id="A0A562VBG5"/>
<proteinExistence type="predicted"/>
<accession>A0A562VBG5</accession>
<comment type="caution">
    <text evidence="1">The sequence shown here is derived from an EMBL/GenBank/DDBJ whole genome shotgun (WGS) entry which is preliminary data.</text>
</comment>
<dbReference type="OrthoDB" id="4564594at2"/>
<protein>
    <recommendedName>
        <fullName evidence="3">VapB protein of antitoxin of type II toxin-antitoxin system</fullName>
    </recommendedName>
</protein>
<dbReference type="Proteomes" id="UP000321617">
    <property type="component" value="Unassembled WGS sequence"/>
</dbReference>
<reference evidence="1 2" key="1">
    <citation type="journal article" date="2013" name="Stand. Genomic Sci.">
        <title>Genomic Encyclopedia of Type Strains, Phase I: The one thousand microbial genomes (KMG-I) project.</title>
        <authorList>
            <person name="Kyrpides N.C."/>
            <person name="Woyke T."/>
            <person name="Eisen J.A."/>
            <person name="Garrity G."/>
            <person name="Lilburn T.G."/>
            <person name="Beck B.J."/>
            <person name="Whitman W.B."/>
            <person name="Hugenholtz P."/>
            <person name="Klenk H.P."/>
        </authorList>
    </citation>
    <scope>NUCLEOTIDE SEQUENCE [LARGE SCALE GENOMIC DNA]</scope>
    <source>
        <strain evidence="1 2">DSM 45044</strain>
    </source>
</reference>
<evidence type="ECO:0008006" key="3">
    <source>
        <dbReference type="Google" id="ProtNLM"/>
    </source>
</evidence>
<organism evidence="1 2">
    <name type="scientific">Stackebrandtia albiflava</name>
    <dbReference type="NCBI Taxonomy" id="406432"/>
    <lineage>
        <taxon>Bacteria</taxon>
        <taxon>Bacillati</taxon>
        <taxon>Actinomycetota</taxon>
        <taxon>Actinomycetes</taxon>
        <taxon>Glycomycetales</taxon>
        <taxon>Glycomycetaceae</taxon>
        <taxon>Stackebrandtia</taxon>
    </lineage>
</organism>
<sequence>MIQRSIEIDPEKCAKVARLLGTSGDRDTIDTAFDRLLRREPTGVDRVFIEKVTAGRYADVLDESVTTRAWW</sequence>
<evidence type="ECO:0000313" key="1">
    <source>
        <dbReference type="EMBL" id="TWJ15223.1"/>
    </source>
</evidence>